<gene>
    <name evidence="6" type="ORF">IAB02_07210</name>
</gene>
<dbReference type="PANTHER" id="PTHR46847:SF1">
    <property type="entry name" value="D-ALLOSE-BINDING PERIPLASMIC PROTEIN-RELATED"/>
    <property type="match status" value="1"/>
</dbReference>
<evidence type="ECO:0000259" key="5">
    <source>
        <dbReference type="Pfam" id="PF13407"/>
    </source>
</evidence>
<dbReference type="Gene3D" id="3.40.50.2300">
    <property type="match status" value="2"/>
</dbReference>
<dbReference type="EMBL" id="DVMU01000162">
    <property type="protein sequence ID" value="HIU34335.1"/>
    <property type="molecule type" value="Genomic_DNA"/>
</dbReference>
<keyword evidence="3 4" id="KW-0732">Signal</keyword>
<dbReference type="GO" id="GO:0030246">
    <property type="term" value="F:carbohydrate binding"/>
    <property type="evidence" value="ECO:0007669"/>
    <property type="project" value="UniProtKB-ARBA"/>
</dbReference>
<name>A0A9D1ICC9_9FIRM</name>
<dbReference type="SUPFAM" id="SSF53822">
    <property type="entry name" value="Periplasmic binding protein-like I"/>
    <property type="match status" value="1"/>
</dbReference>
<feature type="domain" description="Periplasmic binding protein" evidence="5">
    <location>
        <begin position="37"/>
        <end position="290"/>
    </location>
</feature>
<comment type="subcellular location">
    <subcellularLocation>
        <location evidence="1">Cell envelope</location>
    </subcellularLocation>
</comment>
<evidence type="ECO:0000313" key="7">
    <source>
        <dbReference type="Proteomes" id="UP000824072"/>
    </source>
</evidence>
<dbReference type="InterPro" id="IPR028082">
    <property type="entry name" value="Peripla_BP_I"/>
</dbReference>
<comment type="similarity">
    <text evidence="2">Belongs to the bacterial solute-binding protein 2 family.</text>
</comment>
<dbReference type="Proteomes" id="UP000824072">
    <property type="component" value="Unassembled WGS sequence"/>
</dbReference>
<accession>A0A9D1ICC9</accession>
<comment type="caution">
    <text evidence="6">The sequence shown here is derived from an EMBL/GenBank/DDBJ whole genome shotgun (WGS) entry which is preliminary data.</text>
</comment>
<evidence type="ECO:0000256" key="3">
    <source>
        <dbReference type="ARBA" id="ARBA00022729"/>
    </source>
</evidence>
<feature type="signal peptide" evidence="4">
    <location>
        <begin position="1"/>
        <end position="22"/>
    </location>
</feature>
<dbReference type="InterPro" id="IPR025997">
    <property type="entry name" value="SBP_2_dom"/>
</dbReference>
<protein>
    <submittedName>
        <fullName evidence="6">Substrate-binding domain-containing protein</fullName>
    </submittedName>
</protein>
<sequence>MKKLVCTLLALLMLLTCASALAERSDLTTMGFKVASLNATNAHGWRSVYDAQLREVAEEYMELGIISEYQEFCPQNDSATEVQMFETCINEGYDIILINAIGSSGLDACFEAAEEAGILVVPVDNLYPWEGSIGVQTNQYVWAGNACRYLCEALGGKGKILQFNGQVATSGSSVRSDTWAEVLAEYPDIEVVYYGAHNWSQTESKVVMAEVLASGIEYDGILTEEACVGILEAIEEAGAAYPKAMTSDEEIGYLRMLERINADETKIDFYIIENPPGIGATALKLAVRMKAGWEWNDGVLADGTDGNLVYYYEPTLIVTQDGSEGISLAEALEMTKDMEDTDQVSAYITDEVADACFAE</sequence>
<proteinExistence type="inferred from homology"/>
<feature type="chain" id="PRO_5038723315" evidence="4">
    <location>
        <begin position="23"/>
        <end position="359"/>
    </location>
</feature>
<evidence type="ECO:0000256" key="4">
    <source>
        <dbReference type="SAM" id="SignalP"/>
    </source>
</evidence>
<evidence type="ECO:0000313" key="6">
    <source>
        <dbReference type="EMBL" id="HIU34335.1"/>
    </source>
</evidence>
<organism evidence="6 7">
    <name type="scientific">Candidatus Pullichristensenella excrementigallinarum</name>
    <dbReference type="NCBI Taxonomy" id="2840907"/>
    <lineage>
        <taxon>Bacteria</taxon>
        <taxon>Bacillati</taxon>
        <taxon>Bacillota</taxon>
        <taxon>Clostridia</taxon>
        <taxon>Candidatus Pullichristensenella</taxon>
    </lineage>
</organism>
<reference evidence="6" key="1">
    <citation type="submission" date="2020-10" db="EMBL/GenBank/DDBJ databases">
        <authorList>
            <person name="Gilroy R."/>
        </authorList>
    </citation>
    <scope>NUCLEOTIDE SEQUENCE</scope>
    <source>
        <strain evidence="6">ChiHcec3-11533</strain>
    </source>
</reference>
<evidence type="ECO:0000256" key="1">
    <source>
        <dbReference type="ARBA" id="ARBA00004196"/>
    </source>
</evidence>
<dbReference type="Pfam" id="PF13407">
    <property type="entry name" value="Peripla_BP_4"/>
    <property type="match status" value="1"/>
</dbReference>
<evidence type="ECO:0000256" key="2">
    <source>
        <dbReference type="ARBA" id="ARBA00007639"/>
    </source>
</evidence>
<dbReference type="GO" id="GO:0030313">
    <property type="term" value="C:cell envelope"/>
    <property type="evidence" value="ECO:0007669"/>
    <property type="project" value="UniProtKB-SubCell"/>
</dbReference>
<dbReference type="AlphaFoldDB" id="A0A9D1ICC9"/>
<dbReference type="PANTHER" id="PTHR46847">
    <property type="entry name" value="D-ALLOSE-BINDING PERIPLASMIC PROTEIN-RELATED"/>
    <property type="match status" value="1"/>
</dbReference>
<reference evidence="6" key="2">
    <citation type="journal article" date="2021" name="PeerJ">
        <title>Extensive microbial diversity within the chicken gut microbiome revealed by metagenomics and culture.</title>
        <authorList>
            <person name="Gilroy R."/>
            <person name="Ravi A."/>
            <person name="Getino M."/>
            <person name="Pursley I."/>
            <person name="Horton D.L."/>
            <person name="Alikhan N.F."/>
            <person name="Baker D."/>
            <person name="Gharbi K."/>
            <person name="Hall N."/>
            <person name="Watson M."/>
            <person name="Adriaenssens E.M."/>
            <person name="Foster-Nyarko E."/>
            <person name="Jarju S."/>
            <person name="Secka A."/>
            <person name="Antonio M."/>
            <person name="Oren A."/>
            <person name="Chaudhuri R.R."/>
            <person name="La Ragione R."/>
            <person name="Hildebrand F."/>
            <person name="Pallen M.J."/>
        </authorList>
    </citation>
    <scope>NUCLEOTIDE SEQUENCE</scope>
    <source>
        <strain evidence="6">ChiHcec3-11533</strain>
    </source>
</reference>